<evidence type="ECO:0000256" key="4">
    <source>
        <dbReference type="ARBA" id="ARBA00023002"/>
    </source>
</evidence>
<dbReference type="InterPro" id="IPR017941">
    <property type="entry name" value="Rieske_2Fe-2S"/>
</dbReference>
<dbReference type="Gene3D" id="3.90.380.10">
    <property type="entry name" value="Naphthalene 1,2-dioxygenase Alpha Subunit, Chain A, domain 1"/>
    <property type="match status" value="1"/>
</dbReference>
<dbReference type="Pfam" id="PF00355">
    <property type="entry name" value="Rieske"/>
    <property type="match status" value="1"/>
</dbReference>
<evidence type="ECO:0000256" key="6">
    <source>
        <dbReference type="ARBA" id="ARBA00023014"/>
    </source>
</evidence>
<organism evidence="9">
    <name type="scientific">marine metagenome</name>
    <dbReference type="NCBI Taxonomy" id="408172"/>
    <lineage>
        <taxon>unclassified sequences</taxon>
        <taxon>metagenomes</taxon>
        <taxon>ecological metagenomes</taxon>
    </lineage>
</organism>
<accession>A0A381TAJ0</accession>
<dbReference type="InterPro" id="IPR015879">
    <property type="entry name" value="Ring_hydroxy_dOase_asu_C_dom"/>
</dbReference>
<dbReference type="PROSITE" id="PS51296">
    <property type="entry name" value="RIESKE"/>
    <property type="match status" value="1"/>
</dbReference>
<dbReference type="EMBL" id="UINC01004225">
    <property type="protein sequence ID" value="SVA12759.1"/>
    <property type="molecule type" value="Genomic_DNA"/>
</dbReference>
<gene>
    <name evidence="9" type="ORF">METZ01_LOCUS65613</name>
</gene>
<dbReference type="AlphaFoldDB" id="A0A381TAJ0"/>
<feature type="domain" description="Rieske" evidence="8">
    <location>
        <begin position="48"/>
        <end position="159"/>
    </location>
</feature>
<comment type="cofactor">
    <cofactor evidence="1">
        <name>Fe cation</name>
        <dbReference type="ChEBI" id="CHEBI:24875"/>
    </cofactor>
</comment>
<feature type="region of interest" description="Disordered" evidence="7">
    <location>
        <begin position="1"/>
        <end position="23"/>
    </location>
</feature>
<dbReference type="SUPFAM" id="SSF55961">
    <property type="entry name" value="Bet v1-like"/>
    <property type="match status" value="1"/>
</dbReference>
<dbReference type="InterPro" id="IPR036922">
    <property type="entry name" value="Rieske_2Fe-2S_sf"/>
</dbReference>
<dbReference type="PRINTS" id="PR00090">
    <property type="entry name" value="RNGDIOXGNASE"/>
</dbReference>
<dbReference type="CDD" id="cd08882">
    <property type="entry name" value="RHO_alpha_C_MupW-like"/>
    <property type="match status" value="1"/>
</dbReference>
<keyword evidence="2" id="KW-0001">2Fe-2S</keyword>
<keyword evidence="4" id="KW-0560">Oxidoreductase</keyword>
<protein>
    <recommendedName>
        <fullName evidence="8">Rieske domain-containing protein</fullName>
    </recommendedName>
</protein>
<proteinExistence type="predicted"/>
<evidence type="ECO:0000256" key="1">
    <source>
        <dbReference type="ARBA" id="ARBA00001962"/>
    </source>
</evidence>
<dbReference type="GO" id="GO:0005506">
    <property type="term" value="F:iron ion binding"/>
    <property type="evidence" value="ECO:0007669"/>
    <property type="project" value="InterPro"/>
</dbReference>
<dbReference type="InterPro" id="IPR001663">
    <property type="entry name" value="Rng_hydr_dOase-A"/>
</dbReference>
<sequence length="445" mass="51563">MSDVADPRGITREKAPEPTLSNRPISGDRYYAQEFFQQEWECLWPRVWQVAGRVEQVPNHGDYVTYEIGRDSILCARGDDGQIRAFFNVCQHRGNRLVHSELGSLANGEFQCAYHGWRFDTAGVLTWVYDEDDFPQGTPCGKRNLVEIPCDTWAGFIWFNMDPKCDDLRSWLDPVADHLDAYRMEDMKRTHWVTIVGDWNWKCVQDNFNESYHLPFVHPETIHLMNEHHTGCQFDLYPSGHARMLMPGGGPGPHYEGRVDRALKSLGPELDFWELDPEPYRDNIHGLRSALQHRKRELGESKGYDFSSYSDEQLTDHYHYTVFPNISFSMKPDGCIWLRGTPHPADSEKCIFDMWYLTLFPKDSKEYFSNSMSDWVSIDHQVEHQAGAPGEVSCGPGIDQDLAIWTSQQQGLRSRGYLGDYMPTQERRIRYFHDNIDRYLAMGPA</sequence>
<dbReference type="GO" id="GO:0051537">
    <property type="term" value="F:2 iron, 2 sulfur cluster binding"/>
    <property type="evidence" value="ECO:0007669"/>
    <property type="project" value="UniProtKB-KW"/>
</dbReference>
<dbReference type="SUPFAM" id="SSF50022">
    <property type="entry name" value="ISP domain"/>
    <property type="match status" value="1"/>
</dbReference>
<keyword evidence="3" id="KW-0479">Metal-binding</keyword>
<evidence type="ECO:0000313" key="9">
    <source>
        <dbReference type="EMBL" id="SVA12759.1"/>
    </source>
</evidence>
<dbReference type="GO" id="GO:0016491">
    <property type="term" value="F:oxidoreductase activity"/>
    <property type="evidence" value="ECO:0007669"/>
    <property type="project" value="UniProtKB-KW"/>
</dbReference>
<evidence type="ECO:0000256" key="2">
    <source>
        <dbReference type="ARBA" id="ARBA00022714"/>
    </source>
</evidence>
<dbReference type="Gene3D" id="2.102.10.10">
    <property type="entry name" value="Rieske [2Fe-2S] iron-sulphur domain"/>
    <property type="match status" value="1"/>
</dbReference>
<evidence type="ECO:0000256" key="7">
    <source>
        <dbReference type="SAM" id="MobiDB-lite"/>
    </source>
</evidence>
<dbReference type="CDD" id="cd03469">
    <property type="entry name" value="Rieske_RO_Alpha_N"/>
    <property type="match status" value="1"/>
</dbReference>
<feature type="compositionally biased region" description="Basic and acidic residues" evidence="7">
    <location>
        <begin position="1"/>
        <end position="16"/>
    </location>
</feature>
<keyword evidence="5" id="KW-0408">Iron</keyword>
<dbReference type="Pfam" id="PF00848">
    <property type="entry name" value="Ring_hydroxyl_A"/>
    <property type="match status" value="1"/>
</dbReference>
<keyword evidence="6" id="KW-0411">Iron-sulfur</keyword>
<dbReference type="PANTHER" id="PTHR43756:SF5">
    <property type="entry name" value="CHOLINE MONOOXYGENASE, CHLOROPLASTIC"/>
    <property type="match status" value="1"/>
</dbReference>
<evidence type="ECO:0000259" key="8">
    <source>
        <dbReference type="PROSITE" id="PS51296"/>
    </source>
</evidence>
<dbReference type="PANTHER" id="PTHR43756">
    <property type="entry name" value="CHOLINE MONOOXYGENASE, CHLOROPLASTIC"/>
    <property type="match status" value="1"/>
</dbReference>
<evidence type="ECO:0000256" key="3">
    <source>
        <dbReference type="ARBA" id="ARBA00022723"/>
    </source>
</evidence>
<reference evidence="9" key="1">
    <citation type="submission" date="2018-05" db="EMBL/GenBank/DDBJ databases">
        <authorList>
            <person name="Lanie J.A."/>
            <person name="Ng W.-L."/>
            <person name="Kazmierczak K.M."/>
            <person name="Andrzejewski T.M."/>
            <person name="Davidsen T.M."/>
            <person name="Wayne K.J."/>
            <person name="Tettelin H."/>
            <person name="Glass J.I."/>
            <person name="Rusch D."/>
            <person name="Podicherti R."/>
            <person name="Tsui H.-C.T."/>
            <person name="Winkler M.E."/>
        </authorList>
    </citation>
    <scope>NUCLEOTIDE SEQUENCE</scope>
</reference>
<name>A0A381TAJ0_9ZZZZ</name>
<evidence type="ECO:0000256" key="5">
    <source>
        <dbReference type="ARBA" id="ARBA00023004"/>
    </source>
</evidence>